<name>L0GZC0_9GAMM</name>
<evidence type="ECO:0000256" key="15">
    <source>
        <dbReference type="HAMAP-Rule" id="MF_00688"/>
    </source>
</evidence>
<evidence type="ECO:0000256" key="10">
    <source>
        <dbReference type="ARBA" id="ARBA00066767"/>
    </source>
</evidence>
<evidence type="ECO:0000256" key="5">
    <source>
        <dbReference type="ARBA" id="ARBA00050607"/>
    </source>
</evidence>
<dbReference type="RefSeq" id="WP_015281315.1">
    <property type="nucleotide sequence ID" value="NC_019940.1"/>
</dbReference>
<comment type="catalytic activity">
    <reaction evidence="7 15">
        <text>N-terminal L-lysyl-[protein] + L-leucyl-tRNA(Leu) = N-terminal L-leucyl-L-lysyl-[protein] + tRNA(Leu) + H(+)</text>
        <dbReference type="Rhea" id="RHEA:12340"/>
        <dbReference type="Rhea" id="RHEA-COMP:9613"/>
        <dbReference type="Rhea" id="RHEA-COMP:9622"/>
        <dbReference type="Rhea" id="RHEA-COMP:12670"/>
        <dbReference type="Rhea" id="RHEA-COMP:12671"/>
        <dbReference type="ChEBI" id="CHEBI:15378"/>
        <dbReference type="ChEBI" id="CHEBI:65249"/>
        <dbReference type="ChEBI" id="CHEBI:78442"/>
        <dbReference type="ChEBI" id="CHEBI:78494"/>
        <dbReference type="ChEBI" id="CHEBI:133043"/>
        <dbReference type="EC" id="2.3.2.6"/>
    </reaction>
</comment>
<dbReference type="SUPFAM" id="SSF55729">
    <property type="entry name" value="Acyl-CoA N-acyltransferases (Nat)"/>
    <property type="match status" value="1"/>
</dbReference>
<evidence type="ECO:0000256" key="3">
    <source>
        <dbReference type="ARBA" id="ARBA00022679"/>
    </source>
</evidence>
<dbReference type="InterPro" id="IPR042203">
    <property type="entry name" value="Leu/Phe-tRNA_Trfase_C"/>
</dbReference>
<dbReference type="GO" id="GO:0008914">
    <property type="term" value="F:leucyl-tRNA--protein transferase activity"/>
    <property type="evidence" value="ECO:0007669"/>
    <property type="project" value="UniProtKB-UniRule"/>
</dbReference>
<dbReference type="Proteomes" id="UP000010816">
    <property type="component" value="Chromosome"/>
</dbReference>
<evidence type="ECO:0000313" key="16">
    <source>
        <dbReference type="EMBL" id="AGA91182.1"/>
    </source>
</evidence>
<dbReference type="FunFam" id="3.40.630.70:FF:000001">
    <property type="entry name" value="Leucyl/phenylalanyl-tRNA--protein transferase"/>
    <property type="match status" value="1"/>
</dbReference>
<dbReference type="NCBIfam" id="TIGR00667">
    <property type="entry name" value="aat"/>
    <property type="match status" value="1"/>
</dbReference>
<evidence type="ECO:0000256" key="6">
    <source>
        <dbReference type="ARBA" id="ARBA00050652"/>
    </source>
</evidence>
<comment type="subcellular location">
    <subcellularLocation>
        <location evidence="1 15">Cytoplasm</location>
    </subcellularLocation>
</comment>
<comment type="catalytic activity">
    <reaction evidence="6 15">
        <text>N-terminal L-arginyl-[protein] + L-leucyl-tRNA(Leu) = N-terminal L-leucyl-L-arginyl-[protein] + tRNA(Leu) + H(+)</text>
        <dbReference type="Rhea" id="RHEA:50416"/>
        <dbReference type="Rhea" id="RHEA-COMP:9613"/>
        <dbReference type="Rhea" id="RHEA-COMP:9622"/>
        <dbReference type="Rhea" id="RHEA-COMP:12672"/>
        <dbReference type="Rhea" id="RHEA-COMP:12673"/>
        <dbReference type="ChEBI" id="CHEBI:15378"/>
        <dbReference type="ChEBI" id="CHEBI:64719"/>
        <dbReference type="ChEBI" id="CHEBI:78442"/>
        <dbReference type="ChEBI" id="CHEBI:78494"/>
        <dbReference type="ChEBI" id="CHEBI:133044"/>
        <dbReference type="EC" id="2.3.2.6"/>
    </reaction>
</comment>
<gene>
    <name evidence="15" type="primary">aat</name>
    <name evidence="16" type="ORF">Thimo_2449</name>
</gene>
<keyword evidence="2 15" id="KW-0963">Cytoplasm</keyword>
<dbReference type="GO" id="GO:0030163">
    <property type="term" value="P:protein catabolic process"/>
    <property type="evidence" value="ECO:0007669"/>
    <property type="project" value="UniProtKB-UniRule"/>
</dbReference>
<evidence type="ECO:0000256" key="1">
    <source>
        <dbReference type="ARBA" id="ARBA00004496"/>
    </source>
</evidence>
<dbReference type="InterPro" id="IPR016181">
    <property type="entry name" value="Acyl_CoA_acyltransferase"/>
</dbReference>
<dbReference type="EC" id="2.3.2.6" evidence="10 15"/>
<sequence>MLFRLDPHNPAAPFPDIALAERQPNGLLAIGGDLSVARLTNAYRRGIFPWFNAGDPILWWSPNPRTVLFPERLHVSRSLRKRLRRRELGVTMDRAFETVIAGCSAPRREDAGTWLVPEMVAAYRSLHRHQLAHSVEVWQGEHLVGGLYGVALGGVFFGESMFSRADDASKIALVHLCQRLAGWGFGLIDCQVMSAHLVRLGAEELARDDFAALLEHWCRAPGRPGLWDDGELHYPTAAAAGALVST</sequence>
<organism evidence="16 17">
    <name type="scientific">Thioflavicoccus mobilis 8321</name>
    <dbReference type="NCBI Taxonomy" id="765912"/>
    <lineage>
        <taxon>Bacteria</taxon>
        <taxon>Pseudomonadati</taxon>
        <taxon>Pseudomonadota</taxon>
        <taxon>Gammaproteobacteria</taxon>
        <taxon>Chromatiales</taxon>
        <taxon>Chromatiaceae</taxon>
        <taxon>Thioflavicoccus</taxon>
    </lineage>
</organism>
<protein>
    <recommendedName>
        <fullName evidence="11 15">Leucyl/phenylalanyl-tRNA--protein transferase</fullName>
        <ecNumber evidence="10 15">2.3.2.6</ecNumber>
    </recommendedName>
    <alternativeName>
        <fullName evidence="12 15">L/F-transferase</fullName>
    </alternativeName>
    <alternativeName>
        <fullName evidence="13 15">Leucyltransferase</fullName>
    </alternativeName>
    <alternativeName>
        <fullName evidence="14 15">Phenyalanyltransferase</fullName>
    </alternativeName>
</protein>
<dbReference type="OrthoDB" id="9790282at2"/>
<evidence type="ECO:0000256" key="9">
    <source>
        <dbReference type="ARBA" id="ARBA00061535"/>
    </source>
</evidence>
<dbReference type="AlphaFoldDB" id="L0GZC0"/>
<accession>L0GZC0</accession>
<evidence type="ECO:0000256" key="13">
    <source>
        <dbReference type="ARBA" id="ARBA00077165"/>
    </source>
</evidence>
<dbReference type="STRING" id="765912.Thimo_2449"/>
<dbReference type="InterPro" id="IPR042221">
    <property type="entry name" value="Leu/Phe-tRNA_Trfase_N"/>
</dbReference>
<evidence type="ECO:0000256" key="11">
    <source>
        <dbReference type="ARBA" id="ARBA00074372"/>
    </source>
</evidence>
<comment type="catalytic activity">
    <reaction evidence="5 15">
        <text>L-phenylalanyl-tRNA(Phe) + an N-terminal L-alpha-aminoacyl-[protein] = an N-terminal L-phenylalanyl-L-alpha-aminoacyl-[protein] + tRNA(Phe)</text>
        <dbReference type="Rhea" id="RHEA:43632"/>
        <dbReference type="Rhea" id="RHEA-COMP:9668"/>
        <dbReference type="Rhea" id="RHEA-COMP:9699"/>
        <dbReference type="Rhea" id="RHEA-COMP:10636"/>
        <dbReference type="Rhea" id="RHEA-COMP:10637"/>
        <dbReference type="ChEBI" id="CHEBI:78442"/>
        <dbReference type="ChEBI" id="CHEBI:78531"/>
        <dbReference type="ChEBI" id="CHEBI:78597"/>
        <dbReference type="ChEBI" id="CHEBI:83561"/>
        <dbReference type="EC" id="2.3.2.6"/>
    </reaction>
</comment>
<keyword evidence="4 15" id="KW-0012">Acyltransferase</keyword>
<comment type="similarity">
    <text evidence="9 15">Belongs to the L/F-transferase family.</text>
</comment>
<dbReference type="PANTHER" id="PTHR30098:SF2">
    <property type="entry name" value="LEUCYL_PHENYLALANYL-TRNA--PROTEIN TRANSFERASE"/>
    <property type="match status" value="1"/>
</dbReference>
<dbReference type="HOGENOM" id="CLU_075045_0_0_6"/>
<evidence type="ECO:0000256" key="7">
    <source>
        <dbReference type="ARBA" id="ARBA00051538"/>
    </source>
</evidence>
<comment type="function">
    <text evidence="8 15">Functions in the N-end rule pathway of protein degradation where it conjugates Leu, Phe and, less efficiently, Met from aminoacyl-tRNAs to the N-termini of proteins containing an N-terminal arginine or lysine.</text>
</comment>
<dbReference type="Gene3D" id="3.40.630.70">
    <property type="entry name" value="Leucyl/phenylalanyl-tRNA-protein transferase, C-terminal domain"/>
    <property type="match status" value="1"/>
</dbReference>
<keyword evidence="17" id="KW-1185">Reference proteome</keyword>
<dbReference type="Gene3D" id="3.30.70.3550">
    <property type="entry name" value="Leucyl/phenylalanyl-tRNA-protein transferase, N-terminal domain"/>
    <property type="match status" value="1"/>
</dbReference>
<evidence type="ECO:0000256" key="4">
    <source>
        <dbReference type="ARBA" id="ARBA00023315"/>
    </source>
</evidence>
<keyword evidence="3 15" id="KW-0808">Transferase</keyword>
<dbReference type="Pfam" id="PF03588">
    <property type="entry name" value="Leu_Phe_trans"/>
    <property type="match status" value="1"/>
</dbReference>
<reference evidence="16 17" key="1">
    <citation type="submission" date="2011-09" db="EMBL/GenBank/DDBJ databases">
        <title>Complete sequence of chromosome of Thioflavicoccus mobilis 8321.</title>
        <authorList>
            <consortium name="US DOE Joint Genome Institute"/>
            <person name="Lucas S."/>
            <person name="Han J."/>
            <person name="Lapidus A."/>
            <person name="Cheng J.-F."/>
            <person name="Goodwin L."/>
            <person name="Pitluck S."/>
            <person name="Peters L."/>
            <person name="Ovchinnikova G."/>
            <person name="Lu M."/>
            <person name="Detter J.C."/>
            <person name="Han C."/>
            <person name="Tapia R."/>
            <person name="Land M."/>
            <person name="Hauser L."/>
            <person name="Kyrpides N."/>
            <person name="Ivanova N."/>
            <person name="Pagani I."/>
            <person name="Vogl K."/>
            <person name="Liu Z."/>
            <person name="Imhoff J."/>
            <person name="Thiel V."/>
            <person name="Frigaard N.-U."/>
            <person name="Bryant D."/>
            <person name="Woyke T."/>
        </authorList>
    </citation>
    <scope>NUCLEOTIDE SEQUENCE [LARGE SCALE GENOMIC DNA]</scope>
    <source>
        <strain evidence="16 17">8321</strain>
    </source>
</reference>
<dbReference type="FunFam" id="3.30.70.3550:FF:000001">
    <property type="entry name" value="Leucyl/phenylalanyl-tRNA--protein transferase"/>
    <property type="match status" value="1"/>
</dbReference>
<dbReference type="InterPro" id="IPR004616">
    <property type="entry name" value="Leu/Phe-tRNA_Trfase"/>
</dbReference>
<evidence type="ECO:0000256" key="14">
    <source>
        <dbReference type="ARBA" id="ARBA00083640"/>
    </source>
</evidence>
<dbReference type="PANTHER" id="PTHR30098">
    <property type="entry name" value="LEUCYL/PHENYLALANYL-TRNA--PROTEIN TRANSFERASE"/>
    <property type="match status" value="1"/>
</dbReference>
<dbReference type="PATRIC" id="fig|765912.4.peg.2400"/>
<evidence type="ECO:0000313" key="17">
    <source>
        <dbReference type="Proteomes" id="UP000010816"/>
    </source>
</evidence>
<dbReference type="GO" id="GO:0005737">
    <property type="term" value="C:cytoplasm"/>
    <property type="evidence" value="ECO:0007669"/>
    <property type="project" value="UniProtKB-SubCell"/>
</dbReference>
<dbReference type="EMBL" id="CP003051">
    <property type="protein sequence ID" value="AGA91182.1"/>
    <property type="molecule type" value="Genomic_DNA"/>
</dbReference>
<proteinExistence type="inferred from homology"/>
<evidence type="ECO:0000256" key="12">
    <source>
        <dbReference type="ARBA" id="ARBA00077136"/>
    </source>
</evidence>
<evidence type="ECO:0000256" key="2">
    <source>
        <dbReference type="ARBA" id="ARBA00022490"/>
    </source>
</evidence>
<evidence type="ECO:0000256" key="8">
    <source>
        <dbReference type="ARBA" id="ARBA00054043"/>
    </source>
</evidence>
<dbReference type="KEGG" id="tmb:Thimo_2449"/>
<dbReference type="eggNOG" id="COG2360">
    <property type="taxonomic scope" value="Bacteria"/>
</dbReference>
<dbReference type="HAMAP" id="MF_00688">
    <property type="entry name" value="Leu_Phe_trans"/>
    <property type="match status" value="1"/>
</dbReference>